<sequence length="88" mass="10296">MVMVVAVFWSELRMKVKDLCVWFHHCCSCTAYKPTTLLLLLLHYTTHMYDDDDDDATTNPSKTHSIPKTASFNFLNSCFRLGFYIFTF</sequence>
<dbReference type="EMBL" id="JAYKXN010000007">
    <property type="protein sequence ID" value="KAK7272573.1"/>
    <property type="molecule type" value="Genomic_DNA"/>
</dbReference>
<dbReference type="AlphaFoldDB" id="A0AAN9I9J8"/>
<comment type="caution">
    <text evidence="1">The sequence shown here is derived from an EMBL/GenBank/DDBJ whole genome shotgun (WGS) entry which is preliminary data.</text>
</comment>
<evidence type="ECO:0000313" key="2">
    <source>
        <dbReference type="Proteomes" id="UP001359559"/>
    </source>
</evidence>
<evidence type="ECO:0000313" key="1">
    <source>
        <dbReference type="EMBL" id="KAK7272573.1"/>
    </source>
</evidence>
<accession>A0AAN9I9J8</accession>
<name>A0AAN9I9J8_CLITE</name>
<protein>
    <submittedName>
        <fullName evidence="1">Uncharacterized protein</fullName>
    </submittedName>
</protein>
<gene>
    <name evidence="1" type="ORF">RJT34_29254</name>
</gene>
<proteinExistence type="predicted"/>
<reference evidence="1 2" key="1">
    <citation type="submission" date="2024-01" db="EMBL/GenBank/DDBJ databases">
        <title>The genomes of 5 underutilized Papilionoideae crops provide insights into root nodulation and disease resistance.</title>
        <authorList>
            <person name="Yuan L."/>
        </authorList>
    </citation>
    <scope>NUCLEOTIDE SEQUENCE [LARGE SCALE GENOMIC DNA]</scope>
    <source>
        <strain evidence="1">LY-2023</strain>
        <tissue evidence="1">Leaf</tissue>
    </source>
</reference>
<keyword evidence="2" id="KW-1185">Reference proteome</keyword>
<dbReference type="Proteomes" id="UP001359559">
    <property type="component" value="Unassembled WGS sequence"/>
</dbReference>
<organism evidence="1 2">
    <name type="scientific">Clitoria ternatea</name>
    <name type="common">Butterfly pea</name>
    <dbReference type="NCBI Taxonomy" id="43366"/>
    <lineage>
        <taxon>Eukaryota</taxon>
        <taxon>Viridiplantae</taxon>
        <taxon>Streptophyta</taxon>
        <taxon>Embryophyta</taxon>
        <taxon>Tracheophyta</taxon>
        <taxon>Spermatophyta</taxon>
        <taxon>Magnoliopsida</taxon>
        <taxon>eudicotyledons</taxon>
        <taxon>Gunneridae</taxon>
        <taxon>Pentapetalae</taxon>
        <taxon>rosids</taxon>
        <taxon>fabids</taxon>
        <taxon>Fabales</taxon>
        <taxon>Fabaceae</taxon>
        <taxon>Papilionoideae</taxon>
        <taxon>50 kb inversion clade</taxon>
        <taxon>NPAAA clade</taxon>
        <taxon>indigoferoid/millettioid clade</taxon>
        <taxon>Phaseoleae</taxon>
        <taxon>Clitoria</taxon>
    </lineage>
</organism>